<dbReference type="InterPro" id="IPR052227">
    <property type="entry name" value="Arf-Rho-GAP_ANK-PH_domain"/>
</dbReference>
<organism evidence="8 9">
    <name type="scientific">Dissostichus eleginoides</name>
    <name type="common">Patagonian toothfish</name>
    <name type="synonym">Dissostichus amissus</name>
    <dbReference type="NCBI Taxonomy" id="100907"/>
    <lineage>
        <taxon>Eukaryota</taxon>
        <taxon>Metazoa</taxon>
        <taxon>Chordata</taxon>
        <taxon>Craniata</taxon>
        <taxon>Vertebrata</taxon>
        <taxon>Euteleostomi</taxon>
        <taxon>Actinopterygii</taxon>
        <taxon>Neopterygii</taxon>
        <taxon>Teleostei</taxon>
        <taxon>Neoteleostei</taxon>
        <taxon>Acanthomorphata</taxon>
        <taxon>Eupercaria</taxon>
        <taxon>Perciformes</taxon>
        <taxon>Notothenioidei</taxon>
        <taxon>Nototheniidae</taxon>
        <taxon>Dissostichus</taxon>
    </lineage>
</organism>
<dbReference type="PROSITE" id="PS50115">
    <property type="entry name" value="ARFGAP"/>
    <property type="match status" value="1"/>
</dbReference>
<reference evidence="8" key="1">
    <citation type="submission" date="2023-04" db="EMBL/GenBank/DDBJ databases">
        <title>Chromosome-level genome of Chaenocephalus aceratus.</title>
        <authorList>
            <person name="Park H."/>
        </authorList>
    </citation>
    <scope>NUCLEOTIDE SEQUENCE</scope>
    <source>
        <strain evidence="8">DE</strain>
        <tissue evidence="8">Muscle</tissue>
    </source>
</reference>
<accession>A0AAD9BXV5</accession>
<evidence type="ECO:0000313" key="9">
    <source>
        <dbReference type="Proteomes" id="UP001228049"/>
    </source>
</evidence>
<dbReference type="GO" id="GO:0007165">
    <property type="term" value="P:signal transduction"/>
    <property type="evidence" value="ECO:0007669"/>
    <property type="project" value="InterPro"/>
</dbReference>
<evidence type="ECO:0000259" key="5">
    <source>
        <dbReference type="PROSITE" id="PS50003"/>
    </source>
</evidence>
<dbReference type="InterPro" id="IPR011993">
    <property type="entry name" value="PH-like_dom_sf"/>
</dbReference>
<gene>
    <name evidence="8" type="ORF">KUDE01_014579</name>
</gene>
<dbReference type="SMART" id="SM00324">
    <property type="entry name" value="RhoGAP"/>
    <property type="match status" value="1"/>
</dbReference>
<dbReference type="Gene3D" id="1.10.555.10">
    <property type="entry name" value="Rho GTPase activation protein"/>
    <property type="match status" value="1"/>
</dbReference>
<dbReference type="GO" id="GO:0005547">
    <property type="term" value="F:phosphatidylinositol-3,4,5-trisphosphate binding"/>
    <property type="evidence" value="ECO:0007669"/>
    <property type="project" value="TreeGrafter"/>
</dbReference>
<dbReference type="EMBL" id="JASDAP010000016">
    <property type="protein sequence ID" value="KAK1889904.1"/>
    <property type="molecule type" value="Genomic_DNA"/>
</dbReference>
<dbReference type="InterPro" id="IPR000159">
    <property type="entry name" value="RA_dom"/>
</dbReference>
<sequence>DYKSGLAIAEVELAAANIRDVDRRGFEINTPFKNFCFTAESEQEKEEWIEAVQESIAETLSDYEVAEKIWFNEANKSCADCRAPQPEWASVNLGVVICKKCAGQHRSLGPSISKVQSLKLDSSIWSNELVELFLEVGNKNANSFWAANLPLEEELYSGASAEQRATFIRRKYRERKYRRVLEGFNDLEQLTQREELNSKLLYGFLTALYRLFVLYQSGVHTQHTHSELLLQQEALCAAVVMPDVLQTMELVFSGADVLCATGDPTCSTPYLLAQRAGLKLHMEFLHQNKHSDMARRWCTLEGGFLSYYESERNPSAIGRVDASEVVSLAISNTETMTGAGAVFTVDLYLQTERVLIVGAETQETQHDWIQALTKCFVPSKVEGLVQREGELIGRLQYKEGHDLYHWRVGWFVLEGSALHFSSGEEEEKEEMLQLKQLQELTVSTHTEGEEKIQVLLMVEGRRTVYIHGLTRWTLLCGSRPSLWLPAQMERFVPGGGLPEAGGPDRVALLLEEFNRDARNVKLREKEHQLEDVTDTLKSFLSQAEDALLTKELYPYWVSALDEKVEKQRVKKYSTFIESLPKINRIQQCSNLNHMPSEKLASVFSSRLFQTRGQTPQEISVVHDLISNYITLFNVNEERVLQMERENSFITRWNDKKDTTFSPAGDLIFEVSPSMRPTEMAESALSMRNITFSADDFWTTFEVIEHGELERPLHHSEKILEQVLEWSSLDFPSSAYLVIKKFTGSKRVADKKADQKQFIKGDFLKFNDGSSKLLSGHKFQDKYVVLRAENLLLYRDIKGTKAEKVIQLNSLKCYLGLKKKLKPPTRHFCCETREAQVSWVTDIIRMKYGSDLWSMTTSNSKEAADPKYSRGGAVTEARNVQKHNTSKQPADKRFSLVESTLKPLKDAKTNTRPSYPKPNDAFKAPEVPYRRTSLDAGQAHCPAPPSSSRHLLPMALPLPSQSGFKSLGRRPVVGAESMMPPNFLNELNSVLTSKTSRSAKSND</sequence>
<feature type="domain" description="PH" evidence="5">
    <location>
        <begin position="295"/>
        <end position="377"/>
    </location>
</feature>
<dbReference type="AlphaFoldDB" id="A0AAD9BXV5"/>
<dbReference type="InterPro" id="IPR000198">
    <property type="entry name" value="RhoGAP_dom"/>
</dbReference>
<evidence type="ECO:0000259" key="7">
    <source>
        <dbReference type="PROSITE" id="PS50200"/>
    </source>
</evidence>
<feature type="domain" description="Ras-associating" evidence="7">
    <location>
        <begin position="670"/>
        <end position="743"/>
    </location>
</feature>
<dbReference type="Gene3D" id="1.10.220.150">
    <property type="entry name" value="Arf GTPase activating protein"/>
    <property type="match status" value="1"/>
</dbReference>
<dbReference type="GO" id="GO:0008270">
    <property type="term" value="F:zinc ion binding"/>
    <property type="evidence" value="ECO:0007669"/>
    <property type="project" value="UniProtKB-KW"/>
</dbReference>
<dbReference type="InterPro" id="IPR038508">
    <property type="entry name" value="ArfGAP_dom_sf"/>
</dbReference>
<evidence type="ECO:0000259" key="6">
    <source>
        <dbReference type="PROSITE" id="PS50115"/>
    </source>
</evidence>
<dbReference type="SUPFAM" id="SSF50729">
    <property type="entry name" value="PH domain-like"/>
    <property type="match status" value="3"/>
</dbReference>
<dbReference type="InterPro" id="IPR008936">
    <property type="entry name" value="Rho_GTPase_activation_prot"/>
</dbReference>
<keyword evidence="2" id="KW-0862">Zinc</keyword>
<dbReference type="SMART" id="SM00105">
    <property type="entry name" value="ArfGap"/>
    <property type="match status" value="1"/>
</dbReference>
<dbReference type="SMART" id="SM00233">
    <property type="entry name" value="PH"/>
    <property type="match status" value="2"/>
</dbReference>
<dbReference type="GO" id="GO:0005096">
    <property type="term" value="F:GTPase activator activity"/>
    <property type="evidence" value="ECO:0007669"/>
    <property type="project" value="UniProtKB-KW"/>
</dbReference>
<dbReference type="PRINTS" id="PR00405">
    <property type="entry name" value="REVINTRACTNG"/>
</dbReference>
<evidence type="ECO:0000313" key="8">
    <source>
        <dbReference type="EMBL" id="KAK1889904.1"/>
    </source>
</evidence>
<comment type="caution">
    <text evidence="8">The sequence shown here is derived from an EMBL/GenBank/DDBJ whole genome shotgun (WGS) entry which is preliminary data.</text>
</comment>
<evidence type="ECO:0000256" key="4">
    <source>
        <dbReference type="SAM" id="MobiDB-lite"/>
    </source>
</evidence>
<evidence type="ECO:0000256" key="2">
    <source>
        <dbReference type="PROSITE-ProRule" id="PRU00288"/>
    </source>
</evidence>
<dbReference type="PROSITE" id="PS50200">
    <property type="entry name" value="RA"/>
    <property type="match status" value="1"/>
</dbReference>
<keyword evidence="2" id="KW-0863">Zinc-finger</keyword>
<dbReference type="InterPro" id="IPR001164">
    <property type="entry name" value="ArfGAP_dom"/>
</dbReference>
<feature type="coiled-coil region" evidence="3">
    <location>
        <begin position="510"/>
        <end position="542"/>
    </location>
</feature>
<keyword evidence="1" id="KW-0343">GTPase activation</keyword>
<feature type="domain" description="PH" evidence="5">
    <location>
        <begin position="1"/>
        <end position="57"/>
    </location>
</feature>
<dbReference type="Proteomes" id="UP001228049">
    <property type="component" value="Unassembled WGS sequence"/>
</dbReference>
<dbReference type="GO" id="GO:0005737">
    <property type="term" value="C:cytoplasm"/>
    <property type="evidence" value="ECO:0007669"/>
    <property type="project" value="TreeGrafter"/>
</dbReference>
<dbReference type="InterPro" id="IPR037278">
    <property type="entry name" value="ARFGAP/RecO"/>
</dbReference>
<evidence type="ECO:0000256" key="1">
    <source>
        <dbReference type="ARBA" id="ARBA00022468"/>
    </source>
</evidence>
<dbReference type="PANTHER" id="PTHR45899">
    <property type="entry name" value="RHO GTPASE ACTIVATING PROTEIN AT 15B, ISOFORM C"/>
    <property type="match status" value="1"/>
</dbReference>
<dbReference type="PANTHER" id="PTHR45899:SF1">
    <property type="entry name" value="ARF-GAP WITH RHO-GAP DOMAIN, ANK REPEAT AND PH DOMAIN-CONTAINING PROTEIN 2"/>
    <property type="match status" value="1"/>
</dbReference>
<dbReference type="Pfam" id="PF00169">
    <property type="entry name" value="PH"/>
    <property type="match status" value="1"/>
</dbReference>
<dbReference type="SUPFAM" id="SSF57863">
    <property type="entry name" value="ArfGap/RecO-like zinc finger"/>
    <property type="match status" value="1"/>
</dbReference>
<dbReference type="PROSITE" id="PS50003">
    <property type="entry name" value="PH_DOMAIN"/>
    <property type="match status" value="3"/>
</dbReference>
<dbReference type="InterPro" id="IPR001849">
    <property type="entry name" value="PH_domain"/>
</dbReference>
<dbReference type="SUPFAM" id="SSF48350">
    <property type="entry name" value="GTPase activation domain, GAP"/>
    <property type="match status" value="1"/>
</dbReference>
<keyword evidence="3" id="KW-0175">Coiled coil</keyword>
<keyword evidence="2" id="KW-0479">Metal-binding</keyword>
<keyword evidence="9" id="KW-1185">Reference proteome</keyword>
<evidence type="ECO:0000256" key="3">
    <source>
        <dbReference type="SAM" id="Coils"/>
    </source>
</evidence>
<proteinExistence type="predicted"/>
<feature type="domain" description="PH" evidence="5">
    <location>
        <begin position="384"/>
        <end position="565"/>
    </location>
</feature>
<dbReference type="Gene3D" id="2.30.29.30">
    <property type="entry name" value="Pleckstrin-homology domain (PH domain)/Phosphotyrosine-binding domain (PTB)"/>
    <property type="match status" value="3"/>
</dbReference>
<dbReference type="Pfam" id="PF00620">
    <property type="entry name" value="RhoGAP"/>
    <property type="match status" value="1"/>
</dbReference>
<feature type="region of interest" description="Disordered" evidence="4">
    <location>
        <begin position="905"/>
        <end position="924"/>
    </location>
</feature>
<dbReference type="Pfam" id="PF01412">
    <property type="entry name" value="ArfGap"/>
    <property type="match status" value="1"/>
</dbReference>
<feature type="non-terminal residue" evidence="8">
    <location>
        <position position="1"/>
    </location>
</feature>
<protein>
    <submittedName>
        <fullName evidence="8">Arf-GAP with Rho-GAP domain ANK repeat and PH domain containing protein 2</fullName>
    </submittedName>
</protein>
<feature type="domain" description="Arf-GAP" evidence="6">
    <location>
        <begin position="54"/>
        <end position="187"/>
    </location>
</feature>
<name>A0AAD9BXV5_DISEL</name>